<evidence type="ECO:0008006" key="6">
    <source>
        <dbReference type="Google" id="ProtNLM"/>
    </source>
</evidence>
<keyword evidence="2" id="KW-0325">Glycoprotein</keyword>
<gene>
    <name evidence="4" type="ORF">JRO89_XS12G0072700</name>
</gene>
<dbReference type="InterPro" id="IPR004911">
    <property type="entry name" value="Interferon-induced_GILT"/>
</dbReference>
<dbReference type="Proteomes" id="UP000827721">
    <property type="component" value="Unassembled WGS sequence"/>
</dbReference>
<evidence type="ECO:0000256" key="3">
    <source>
        <dbReference type="SAM" id="SignalP"/>
    </source>
</evidence>
<feature type="signal peptide" evidence="3">
    <location>
        <begin position="1"/>
        <end position="25"/>
    </location>
</feature>
<dbReference type="PANTHER" id="PTHR13234:SF78">
    <property type="entry name" value="GAMMA-INTERFERON-INDUCIBLE LYSOSOMAL THIOL REDUCTASE-LIKE"/>
    <property type="match status" value="1"/>
</dbReference>
<proteinExistence type="inferred from homology"/>
<reference evidence="4 5" key="1">
    <citation type="submission" date="2021-02" db="EMBL/GenBank/DDBJ databases">
        <title>Plant Genome Project.</title>
        <authorList>
            <person name="Zhang R.-G."/>
        </authorList>
    </citation>
    <scope>NUCLEOTIDE SEQUENCE [LARGE SCALE GENOMIC DNA]</scope>
    <source>
        <tissue evidence="4">Leaves</tissue>
    </source>
</reference>
<evidence type="ECO:0000313" key="4">
    <source>
        <dbReference type="EMBL" id="KAH7553892.1"/>
    </source>
</evidence>
<sequence length="214" mass="23939">MARAHLHSLFVLTTLMFIFISPSDSILEGGDDVYVAKVSSPVKPKKVDLALYYEPQCPFCANFIVNVLVKVFQTDLKTIVSLRLVPWGNAQVINGTTICQHGENECYLNTIHACAIKAWPEVIKHFSFIRCIEAEIPGMQVKHSQDVETAWRKCADYQGLAQEPIDNCYNSGEGTKLSLGYGNETDYLKPPHEFVPWVTVNNVALREVNPGSHL</sequence>
<keyword evidence="5" id="KW-1185">Reference proteome</keyword>
<comment type="similarity">
    <text evidence="1">Belongs to the GILT family.</text>
</comment>
<evidence type="ECO:0000256" key="1">
    <source>
        <dbReference type="ARBA" id="ARBA00005679"/>
    </source>
</evidence>
<keyword evidence="3" id="KW-0732">Signal</keyword>
<dbReference type="EMBL" id="JAFEMO010000012">
    <property type="protein sequence ID" value="KAH7553892.1"/>
    <property type="molecule type" value="Genomic_DNA"/>
</dbReference>
<name>A0ABQ8HBN8_9ROSI</name>
<feature type="chain" id="PRO_5047087923" description="Gamma-interferon-inducible lysosomal thiol reductase" evidence="3">
    <location>
        <begin position="26"/>
        <end position="214"/>
    </location>
</feature>
<dbReference type="Pfam" id="PF03227">
    <property type="entry name" value="GILT"/>
    <property type="match status" value="1"/>
</dbReference>
<protein>
    <recommendedName>
        <fullName evidence="6">Gamma-interferon-inducible lysosomal thiol reductase</fullName>
    </recommendedName>
</protein>
<evidence type="ECO:0000256" key="2">
    <source>
        <dbReference type="ARBA" id="ARBA00023180"/>
    </source>
</evidence>
<organism evidence="4 5">
    <name type="scientific">Xanthoceras sorbifolium</name>
    <dbReference type="NCBI Taxonomy" id="99658"/>
    <lineage>
        <taxon>Eukaryota</taxon>
        <taxon>Viridiplantae</taxon>
        <taxon>Streptophyta</taxon>
        <taxon>Embryophyta</taxon>
        <taxon>Tracheophyta</taxon>
        <taxon>Spermatophyta</taxon>
        <taxon>Magnoliopsida</taxon>
        <taxon>eudicotyledons</taxon>
        <taxon>Gunneridae</taxon>
        <taxon>Pentapetalae</taxon>
        <taxon>rosids</taxon>
        <taxon>malvids</taxon>
        <taxon>Sapindales</taxon>
        <taxon>Sapindaceae</taxon>
        <taxon>Xanthoceroideae</taxon>
        <taxon>Xanthoceras</taxon>
    </lineage>
</organism>
<comment type="caution">
    <text evidence="4">The sequence shown here is derived from an EMBL/GenBank/DDBJ whole genome shotgun (WGS) entry which is preliminary data.</text>
</comment>
<evidence type="ECO:0000313" key="5">
    <source>
        <dbReference type="Proteomes" id="UP000827721"/>
    </source>
</evidence>
<dbReference type="PANTHER" id="PTHR13234">
    <property type="entry name" value="GAMMA-INTERFERON INDUCIBLE LYSOSOMAL THIOL REDUCTASE GILT"/>
    <property type="match status" value="1"/>
</dbReference>
<accession>A0ABQ8HBN8</accession>